<comment type="caution">
    <text evidence="14">The sequence shown here is derived from an EMBL/GenBank/DDBJ whole genome shotgun (WGS) entry which is preliminary data.</text>
</comment>
<feature type="transmembrane region" description="Helical" evidence="13">
    <location>
        <begin position="12"/>
        <end position="31"/>
    </location>
</feature>
<feature type="transmembrane region" description="Helical" evidence="13">
    <location>
        <begin position="181"/>
        <end position="200"/>
    </location>
</feature>
<dbReference type="GO" id="GO:0071555">
    <property type="term" value="P:cell wall organization"/>
    <property type="evidence" value="ECO:0007669"/>
    <property type="project" value="UniProtKB-KW"/>
</dbReference>
<dbReference type="RefSeq" id="WP_120182665.1">
    <property type="nucleotide sequence ID" value="NZ_CBINCU010000007.1"/>
</dbReference>
<keyword evidence="2" id="KW-1003">Cell membrane</keyword>
<keyword evidence="6" id="KW-0133">Cell shape</keyword>
<feature type="transmembrane region" description="Helical" evidence="13">
    <location>
        <begin position="390"/>
        <end position="409"/>
    </location>
</feature>
<evidence type="ECO:0000313" key="15">
    <source>
        <dbReference type="Proteomes" id="UP000283433"/>
    </source>
</evidence>
<accession>A0A419S387</accession>
<dbReference type="InterPro" id="IPR001182">
    <property type="entry name" value="FtsW/RodA"/>
</dbReference>
<protein>
    <recommendedName>
        <fullName evidence="12">Cell wall polymerase</fullName>
    </recommendedName>
    <alternativeName>
        <fullName evidence="11">Peptidoglycan polymerase</fullName>
    </alternativeName>
</protein>
<evidence type="ECO:0000256" key="4">
    <source>
        <dbReference type="ARBA" id="ARBA00022679"/>
    </source>
</evidence>
<dbReference type="NCBIfam" id="TIGR02210">
    <property type="entry name" value="rodA_shape"/>
    <property type="match status" value="1"/>
</dbReference>
<evidence type="ECO:0000256" key="13">
    <source>
        <dbReference type="SAM" id="Phobius"/>
    </source>
</evidence>
<dbReference type="OrthoDB" id="9768187at2"/>
<evidence type="ECO:0000256" key="12">
    <source>
        <dbReference type="ARBA" id="ARBA00033270"/>
    </source>
</evidence>
<evidence type="ECO:0000256" key="6">
    <source>
        <dbReference type="ARBA" id="ARBA00022960"/>
    </source>
</evidence>
<evidence type="ECO:0000256" key="1">
    <source>
        <dbReference type="ARBA" id="ARBA00004141"/>
    </source>
</evidence>
<evidence type="ECO:0000256" key="8">
    <source>
        <dbReference type="ARBA" id="ARBA00022989"/>
    </source>
</evidence>
<feature type="transmembrane region" description="Helical" evidence="13">
    <location>
        <begin position="76"/>
        <end position="95"/>
    </location>
</feature>
<evidence type="ECO:0000256" key="10">
    <source>
        <dbReference type="ARBA" id="ARBA00023316"/>
    </source>
</evidence>
<evidence type="ECO:0000256" key="3">
    <source>
        <dbReference type="ARBA" id="ARBA00022676"/>
    </source>
</evidence>
<feature type="transmembrane region" description="Helical" evidence="13">
    <location>
        <begin position="51"/>
        <end position="69"/>
    </location>
</feature>
<dbReference type="GO" id="GO:0016757">
    <property type="term" value="F:glycosyltransferase activity"/>
    <property type="evidence" value="ECO:0007669"/>
    <property type="project" value="UniProtKB-KW"/>
</dbReference>
<dbReference type="GO" id="GO:0015648">
    <property type="term" value="F:lipid-linked peptidoglycan transporter activity"/>
    <property type="evidence" value="ECO:0007669"/>
    <property type="project" value="TreeGrafter"/>
</dbReference>
<evidence type="ECO:0000256" key="11">
    <source>
        <dbReference type="ARBA" id="ARBA00032370"/>
    </source>
</evidence>
<evidence type="ECO:0000256" key="7">
    <source>
        <dbReference type="ARBA" id="ARBA00022984"/>
    </source>
</evidence>
<keyword evidence="9 13" id="KW-0472">Membrane</keyword>
<dbReference type="InterPro" id="IPR011923">
    <property type="entry name" value="RodA/MrdB"/>
</dbReference>
<feature type="transmembrane region" description="Helical" evidence="13">
    <location>
        <begin position="324"/>
        <end position="345"/>
    </location>
</feature>
<dbReference type="EMBL" id="MBTA01000027">
    <property type="protein sequence ID" value="RKD13758.1"/>
    <property type="molecule type" value="Genomic_DNA"/>
</dbReference>
<dbReference type="PROSITE" id="PS00428">
    <property type="entry name" value="FTSW_RODA_SPOVE"/>
    <property type="match status" value="1"/>
</dbReference>
<dbReference type="GO" id="GO:0008360">
    <property type="term" value="P:regulation of cell shape"/>
    <property type="evidence" value="ECO:0007669"/>
    <property type="project" value="UniProtKB-KW"/>
</dbReference>
<evidence type="ECO:0000256" key="5">
    <source>
        <dbReference type="ARBA" id="ARBA00022692"/>
    </source>
</evidence>
<sequence length="419" mass="46607">MNTQNRNFFFNVDFLTIFLYLCLLAIGWFSIHAAVYNEDEALITLSSNSGKQLIFIVVAIVVGVVILLLDSRFMFTFSPVFYGITVLLLVVVLVVGRNVGGNQAWIPIGSFRLQPSEFAKWATSLLLARHLSVMNSKLSEWRTALPTLAILGVPVLLIILQPDAGSALVFGSLIFVLYREGLSPLYLVSGFMMIVLFILTLLYPKLYIIAGLFVLLGILVYNYQRSRAMIATFVGGFLLCVLFVFSVDFVYDNVLKSHQKVRIDLLLGKVKDLRGAGYNVNQSKIAIGSGGLWGKGYLQGTQTKFNFVPEQSTDFIFCTVGEEWGFAGSFVVIGIYIFLLMRIIHLAERQRSSFSRIYGYAVACIIFCHFFVNIAMTVGLMPVIGIPLPFVSYGGSSLLSFTILLFILIKLDSNRMGIV</sequence>
<keyword evidence="7" id="KW-0573">Peptidoglycan synthesis</keyword>
<proteinExistence type="predicted"/>
<keyword evidence="8 13" id="KW-1133">Transmembrane helix</keyword>
<dbReference type="InterPro" id="IPR018365">
    <property type="entry name" value="Cell_cycle_FtsW-rel_CS"/>
</dbReference>
<dbReference type="PANTHER" id="PTHR30474:SF1">
    <property type="entry name" value="PEPTIDOGLYCAN GLYCOSYLTRANSFERASE MRDB"/>
    <property type="match status" value="1"/>
</dbReference>
<dbReference type="GO" id="GO:0032153">
    <property type="term" value="C:cell division site"/>
    <property type="evidence" value="ECO:0007669"/>
    <property type="project" value="TreeGrafter"/>
</dbReference>
<dbReference type="Proteomes" id="UP000283433">
    <property type="component" value="Unassembled WGS sequence"/>
</dbReference>
<gene>
    <name evidence="14" type="ORF">BCY91_09325</name>
</gene>
<keyword evidence="4" id="KW-0808">Transferase</keyword>
<dbReference type="NCBIfam" id="NF037961">
    <property type="entry name" value="RodA_shape"/>
    <property type="match status" value="1"/>
</dbReference>
<name>A0A419S387_9SPHI</name>
<reference evidence="14 15" key="1">
    <citation type="submission" date="2016-07" db="EMBL/GenBank/DDBJ databases">
        <title>Genome of Pelobium manganitolerans.</title>
        <authorList>
            <person name="Wu S."/>
            <person name="Wang G."/>
        </authorList>
    </citation>
    <scope>NUCLEOTIDE SEQUENCE [LARGE SCALE GENOMIC DNA]</scope>
    <source>
        <strain evidence="14 15">YS-25</strain>
    </source>
</reference>
<feature type="transmembrane region" description="Helical" evidence="13">
    <location>
        <begin position="206"/>
        <end position="223"/>
    </location>
</feature>
<evidence type="ECO:0000256" key="9">
    <source>
        <dbReference type="ARBA" id="ARBA00023136"/>
    </source>
</evidence>
<keyword evidence="10" id="KW-0961">Cell wall biogenesis/degradation</keyword>
<dbReference type="PANTHER" id="PTHR30474">
    <property type="entry name" value="CELL CYCLE PROTEIN"/>
    <property type="match status" value="1"/>
</dbReference>
<dbReference type="Pfam" id="PF01098">
    <property type="entry name" value="FTSW_RODA_SPOVE"/>
    <property type="match status" value="1"/>
</dbReference>
<evidence type="ECO:0000256" key="2">
    <source>
        <dbReference type="ARBA" id="ARBA00022475"/>
    </source>
</evidence>
<keyword evidence="5 13" id="KW-0812">Transmembrane</keyword>
<comment type="subcellular location">
    <subcellularLocation>
        <location evidence="1">Membrane</location>
        <topology evidence="1">Multi-pass membrane protein</topology>
    </subcellularLocation>
</comment>
<keyword evidence="3" id="KW-0328">Glycosyltransferase</keyword>
<dbReference type="AlphaFoldDB" id="A0A419S387"/>
<evidence type="ECO:0000313" key="14">
    <source>
        <dbReference type="EMBL" id="RKD13758.1"/>
    </source>
</evidence>
<dbReference type="GO" id="GO:0005886">
    <property type="term" value="C:plasma membrane"/>
    <property type="evidence" value="ECO:0007669"/>
    <property type="project" value="TreeGrafter"/>
</dbReference>
<keyword evidence="15" id="KW-1185">Reference proteome</keyword>
<dbReference type="GO" id="GO:0009252">
    <property type="term" value="P:peptidoglycan biosynthetic process"/>
    <property type="evidence" value="ECO:0007669"/>
    <property type="project" value="UniProtKB-KW"/>
</dbReference>
<feature type="transmembrane region" description="Helical" evidence="13">
    <location>
        <begin position="230"/>
        <end position="251"/>
    </location>
</feature>
<organism evidence="14 15">
    <name type="scientific">Pelobium manganitolerans</name>
    <dbReference type="NCBI Taxonomy" id="1842495"/>
    <lineage>
        <taxon>Bacteria</taxon>
        <taxon>Pseudomonadati</taxon>
        <taxon>Bacteroidota</taxon>
        <taxon>Sphingobacteriia</taxon>
        <taxon>Sphingobacteriales</taxon>
        <taxon>Sphingobacteriaceae</taxon>
        <taxon>Pelobium</taxon>
    </lineage>
</organism>
<feature type="transmembrane region" description="Helical" evidence="13">
    <location>
        <begin position="357"/>
        <end position="384"/>
    </location>
</feature>
<dbReference type="GO" id="GO:0051301">
    <property type="term" value="P:cell division"/>
    <property type="evidence" value="ECO:0007669"/>
    <property type="project" value="InterPro"/>
</dbReference>